<accession>A0A454JK20</accession>
<dbReference type="Gene3D" id="3.40.50.300">
    <property type="entry name" value="P-loop containing nucleotide triphosphate hydrolases"/>
    <property type="match status" value="1"/>
</dbReference>
<evidence type="ECO:0008006" key="3">
    <source>
        <dbReference type="Google" id="ProtNLM"/>
    </source>
</evidence>
<sequence length="544" mass="61046">MTETVQQQAPLKAMGSPRKINLAEELELAGVVVPQEVAEAIPAEQPVFLPYQQRWFEDESQIMIAEKSRRTGLTWAEAGRNVVKAARPRRRQGCNTFYVGSKKEMALEYIAACALFAKAFNELAKADVYEQTFWDEGKQEEILSYMIRFPKSGFKIQALSSRPSNLRGLQGDVVIDEAAFHESLEELLKAALALTMWGNKVRLISTHNGVENLFNELILEARAGKRDYSIHRITLDDAIADGLYQRICYVTNKEWSAEAEAKWRADLYKNAPNPESADEEYGCVPKNSGGNWLSSMLIEKRMSADTPVLRYECPLGFELEPDHVRASHCQDWIDSVLQPELDKLPRGVRSFDGEDFARSGDLSVHVPLIEMQNLVKRVPFILEMRNVPFRQQEQITFHLLDNLPGFAGGAFDARGNGQYLAEVAMQRYGADRIHQVMLSESWYREHMPPVKAALEDGDLEGLPKDKDVLADMRAVQIIKGVPRIPDTRTTGEDKGKRHGDVAVGVALAVYASRVIDAAPLATRGYKSIPRGSMAMSARFGRGTW</sequence>
<proteinExistence type="predicted"/>
<dbReference type="RefSeq" id="WP_103524123.1">
    <property type="nucleotide sequence ID" value="NZ_JAIZDC010000007.1"/>
</dbReference>
<dbReference type="InterPro" id="IPR027417">
    <property type="entry name" value="P-loop_NTPase"/>
</dbReference>
<organism evidence="1 2">
    <name type="scientific">Aquitalea palustris</name>
    <dbReference type="NCBI Taxonomy" id="2480983"/>
    <lineage>
        <taxon>Bacteria</taxon>
        <taxon>Pseudomonadati</taxon>
        <taxon>Pseudomonadota</taxon>
        <taxon>Betaproteobacteria</taxon>
        <taxon>Neisseriales</taxon>
        <taxon>Chromobacteriaceae</taxon>
        <taxon>Aquitalea</taxon>
    </lineage>
</organism>
<evidence type="ECO:0000313" key="1">
    <source>
        <dbReference type="EMBL" id="RMC99573.1"/>
    </source>
</evidence>
<dbReference type="InterPro" id="IPR012036">
    <property type="entry name" value="Phage_Mu_Gp28"/>
</dbReference>
<dbReference type="OrthoDB" id="5827905at2"/>
<protein>
    <recommendedName>
        <fullName evidence="3">Mu-like prophage FluMu protein gp28</fullName>
    </recommendedName>
</protein>
<evidence type="ECO:0000313" key="2">
    <source>
        <dbReference type="Proteomes" id="UP000274139"/>
    </source>
</evidence>
<dbReference type="EMBL" id="RFAR01000024">
    <property type="protein sequence ID" value="RMC99573.1"/>
    <property type="molecule type" value="Genomic_DNA"/>
</dbReference>
<dbReference type="PIRSF" id="PIRSF007056">
    <property type="entry name" value="UCP007056"/>
    <property type="match status" value="1"/>
</dbReference>
<dbReference type="AlphaFoldDB" id="A0A454JK20"/>
<dbReference type="Gene3D" id="3.30.420.240">
    <property type="match status" value="1"/>
</dbReference>
<reference evidence="1 2" key="1">
    <citation type="submission" date="2018-10" db="EMBL/GenBank/DDBJ databases">
        <title>Draft genome sequence of Aquitalea MWU14-2217 isolated from a wild cranberry bog in Provincetown, Massachusetts.</title>
        <authorList>
            <person name="Ebadzadsahrai G."/>
            <person name="Soby S."/>
        </authorList>
    </citation>
    <scope>NUCLEOTIDE SEQUENCE [LARGE SCALE GENOMIC DNA]</scope>
    <source>
        <strain evidence="1 2">MWU14-2217</strain>
    </source>
</reference>
<comment type="caution">
    <text evidence="1">The sequence shown here is derived from an EMBL/GenBank/DDBJ whole genome shotgun (WGS) entry which is preliminary data.</text>
</comment>
<gene>
    <name evidence="1" type="ORF">EAY64_07315</name>
</gene>
<name>A0A454JK20_9NEIS</name>
<keyword evidence="2" id="KW-1185">Reference proteome</keyword>
<dbReference type="Proteomes" id="UP000274139">
    <property type="component" value="Unassembled WGS sequence"/>
</dbReference>